<dbReference type="Gene3D" id="3.40.50.10950">
    <property type="match status" value="1"/>
</dbReference>
<protein>
    <recommendedName>
        <fullName evidence="1">Phosphate acetyl/butaryl transferase domain-containing protein</fullName>
    </recommendedName>
</protein>
<sequence length="58" mass="5999">MPNLDAANIAYQMVKVFGDALPVGPILLGTAKPVHILTPSVTARGIVNMTAIAVVEAQ</sequence>
<dbReference type="InterPro" id="IPR042113">
    <property type="entry name" value="P_AcTrfase_dom1"/>
</dbReference>
<dbReference type="InterPro" id="IPR042112">
    <property type="entry name" value="P_AcTrfase_dom2"/>
</dbReference>
<evidence type="ECO:0000313" key="3">
    <source>
        <dbReference type="Proteomes" id="UP001143330"/>
    </source>
</evidence>
<dbReference type="InterPro" id="IPR002505">
    <property type="entry name" value="PTA_PTB"/>
</dbReference>
<comment type="caution">
    <text evidence="2">The sequence shown here is derived from an EMBL/GenBank/DDBJ whole genome shotgun (WGS) entry which is preliminary data.</text>
</comment>
<proteinExistence type="predicted"/>
<dbReference type="Proteomes" id="UP001143330">
    <property type="component" value="Unassembled WGS sequence"/>
</dbReference>
<name>A0A9W6JWY0_9HYPH</name>
<gene>
    <name evidence="2" type="ORF">GCM10017653_34360</name>
</gene>
<feature type="domain" description="Phosphate acetyl/butaryl transferase" evidence="1">
    <location>
        <begin position="1"/>
        <end position="54"/>
    </location>
</feature>
<dbReference type="GO" id="GO:0016746">
    <property type="term" value="F:acyltransferase activity"/>
    <property type="evidence" value="ECO:0007669"/>
    <property type="project" value="InterPro"/>
</dbReference>
<dbReference type="EMBL" id="BSFM01000014">
    <property type="protein sequence ID" value="GLK85366.1"/>
    <property type="molecule type" value="Genomic_DNA"/>
</dbReference>
<evidence type="ECO:0000313" key="2">
    <source>
        <dbReference type="EMBL" id="GLK85366.1"/>
    </source>
</evidence>
<dbReference type="Pfam" id="PF01515">
    <property type="entry name" value="PTA_PTB"/>
    <property type="match status" value="1"/>
</dbReference>
<dbReference type="SUPFAM" id="SSF53659">
    <property type="entry name" value="Isocitrate/Isopropylmalate dehydrogenase-like"/>
    <property type="match status" value="1"/>
</dbReference>
<evidence type="ECO:0000259" key="1">
    <source>
        <dbReference type="Pfam" id="PF01515"/>
    </source>
</evidence>
<dbReference type="RefSeq" id="WP_213365228.1">
    <property type="nucleotide sequence ID" value="NZ_BSFM01000014.1"/>
</dbReference>
<dbReference type="Gene3D" id="3.40.50.10750">
    <property type="entry name" value="Isocitrate/Isopropylmalate dehydrogenase-like"/>
    <property type="match status" value="1"/>
</dbReference>
<reference evidence="2" key="1">
    <citation type="journal article" date="2014" name="Int. J. Syst. Evol. Microbiol.">
        <title>Complete genome sequence of Corynebacterium casei LMG S-19264T (=DSM 44701T), isolated from a smear-ripened cheese.</title>
        <authorList>
            <consortium name="US DOE Joint Genome Institute (JGI-PGF)"/>
            <person name="Walter F."/>
            <person name="Albersmeier A."/>
            <person name="Kalinowski J."/>
            <person name="Ruckert C."/>
        </authorList>
    </citation>
    <scope>NUCLEOTIDE SEQUENCE</scope>
    <source>
        <strain evidence="2">VKM B-2789</strain>
    </source>
</reference>
<organism evidence="2 3">
    <name type="scientific">Ancylobacter defluvii</name>
    <dbReference type="NCBI Taxonomy" id="1282440"/>
    <lineage>
        <taxon>Bacteria</taxon>
        <taxon>Pseudomonadati</taxon>
        <taxon>Pseudomonadota</taxon>
        <taxon>Alphaproteobacteria</taxon>
        <taxon>Hyphomicrobiales</taxon>
        <taxon>Xanthobacteraceae</taxon>
        <taxon>Ancylobacter</taxon>
    </lineage>
</organism>
<reference evidence="2" key="2">
    <citation type="submission" date="2023-01" db="EMBL/GenBank/DDBJ databases">
        <authorList>
            <person name="Sun Q."/>
            <person name="Evtushenko L."/>
        </authorList>
    </citation>
    <scope>NUCLEOTIDE SEQUENCE</scope>
    <source>
        <strain evidence="2">VKM B-2789</strain>
    </source>
</reference>
<dbReference type="AlphaFoldDB" id="A0A9W6JWY0"/>
<accession>A0A9W6JWY0</accession>
<keyword evidence="3" id="KW-1185">Reference proteome</keyword>